<organism evidence="6 7">
    <name type="scientific">Candidatus Competibacter phosphatis</name>
    <dbReference type="NCBI Taxonomy" id="221280"/>
    <lineage>
        <taxon>Bacteria</taxon>
        <taxon>Pseudomonadati</taxon>
        <taxon>Pseudomonadota</taxon>
        <taxon>Gammaproteobacteria</taxon>
        <taxon>Candidatus Competibacteraceae</taxon>
        <taxon>Candidatus Competibacter</taxon>
    </lineage>
</organism>
<dbReference type="InterPro" id="IPR001347">
    <property type="entry name" value="SIS_dom"/>
</dbReference>
<sequence>MTDAERRDIIARLQRELPELRPALRRAAKFILDHPNEIGLLPIRDAAAQARVSPNTLVRLGQWLGYPTYDHLRQPFREALKQGPHTISSQARWLQQLGQGEGFAPLYAQMASASVSNLQRTFSENDPRKLEQAALELAQARQAYVLGSRSSYSLAHYFFYVGRMAMPNLNLVPRHVSAPFDDLTLVGDRDAVLALSYSPYAKDTLQACEYAKARGARLIAITDSVAAPLVYLADHVFVVPTQSPQYFASAVAIMALLETLLAFVVAQGGQDTLDTIATFEKVREEMAVYWNEAERSRGRD</sequence>
<dbReference type="SUPFAM" id="SSF46689">
    <property type="entry name" value="Homeodomain-like"/>
    <property type="match status" value="1"/>
</dbReference>
<feature type="domain" description="SIS" evidence="5">
    <location>
        <begin position="133"/>
        <end position="270"/>
    </location>
</feature>
<dbReference type="InterPro" id="IPR036388">
    <property type="entry name" value="WH-like_DNA-bd_sf"/>
</dbReference>
<proteinExistence type="predicted"/>
<keyword evidence="7" id="KW-1185">Reference proteome</keyword>
<dbReference type="RefSeq" id="WP_169247095.1">
    <property type="nucleotide sequence ID" value="NZ_SPMZ01000002.1"/>
</dbReference>
<dbReference type="SUPFAM" id="SSF53697">
    <property type="entry name" value="SIS domain"/>
    <property type="match status" value="1"/>
</dbReference>
<feature type="domain" description="HTH rpiR-type" evidence="4">
    <location>
        <begin position="7"/>
        <end position="83"/>
    </location>
</feature>
<evidence type="ECO:0000313" key="7">
    <source>
        <dbReference type="Proteomes" id="UP000760480"/>
    </source>
</evidence>
<evidence type="ECO:0000259" key="4">
    <source>
        <dbReference type="PROSITE" id="PS51071"/>
    </source>
</evidence>
<dbReference type="Pfam" id="PF01418">
    <property type="entry name" value="HTH_6"/>
    <property type="match status" value="1"/>
</dbReference>
<dbReference type="InterPro" id="IPR035472">
    <property type="entry name" value="RpiR-like_SIS"/>
</dbReference>
<evidence type="ECO:0000256" key="2">
    <source>
        <dbReference type="ARBA" id="ARBA00023125"/>
    </source>
</evidence>
<dbReference type="Gene3D" id="3.40.50.10490">
    <property type="entry name" value="Glucose-6-phosphate isomerase like protein, domain 1"/>
    <property type="match status" value="1"/>
</dbReference>
<dbReference type="InterPro" id="IPR009057">
    <property type="entry name" value="Homeodomain-like_sf"/>
</dbReference>
<evidence type="ECO:0000313" key="6">
    <source>
        <dbReference type="EMBL" id="NMQ17846.1"/>
    </source>
</evidence>
<comment type="caution">
    <text evidence="6">The sequence shown here is derived from an EMBL/GenBank/DDBJ whole genome shotgun (WGS) entry which is preliminary data.</text>
</comment>
<gene>
    <name evidence="6" type="ORF">E4P82_00675</name>
</gene>
<keyword evidence="3" id="KW-0804">Transcription</keyword>
<dbReference type="Proteomes" id="UP000760480">
    <property type="component" value="Unassembled WGS sequence"/>
</dbReference>
<dbReference type="PANTHER" id="PTHR30514">
    <property type="entry name" value="GLUCOKINASE"/>
    <property type="match status" value="1"/>
</dbReference>
<reference evidence="6 7" key="1">
    <citation type="submission" date="2019-03" db="EMBL/GenBank/DDBJ databases">
        <title>Metabolic reconstructions from genomes of highly enriched 'Candidatus Accumulibacter' and 'Candidatus Competibacter' bioreactor populations.</title>
        <authorList>
            <person name="Annavajhala M.K."/>
            <person name="Welles L."/>
            <person name="Abbas B."/>
            <person name="Sorokin D."/>
            <person name="Park H."/>
            <person name="Van Loosdrecht M."/>
            <person name="Chandran K."/>
        </authorList>
    </citation>
    <scope>NUCLEOTIDE SEQUENCE [LARGE SCALE GENOMIC DNA]</scope>
    <source>
        <strain evidence="6 7">SBR_G</strain>
    </source>
</reference>
<dbReference type="InterPro" id="IPR046348">
    <property type="entry name" value="SIS_dom_sf"/>
</dbReference>
<dbReference type="CDD" id="cd05013">
    <property type="entry name" value="SIS_RpiR"/>
    <property type="match status" value="1"/>
</dbReference>
<evidence type="ECO:0000256" key="1">
    <source>
        <dbReference type="ARBA" id="ARBA00023015"/>
    </source>
</evidence>
<dbReference type="InterPro" id="IPR047640">
    <property type="entry name" value="RpiR-like"/>
</dbReference>
<dbReference type="PANTHER" id="PTHR30514:SF18">
    <property type="entry name" value="RPIR-FAMILY TRANSCRIPTIONAL REGULATOR"/>
    <property type="match status" value="1"/>
</dbReference>
<evidence type="ECO:0000256" key="3">
    <source>
        <dbReference type="ARBA" id="ARBA00023163"/>
    </source>
</evidence>
<protein>
    <submittedName>
        <fullName evidence="6">MurR/RpiR family transcriptional regulator</fullName>
    </submittedName>
</protein>
<accession>A0ABX1TEQ5</accession>
<keyword evidence="1" id="KW-0805">Transcription regulation</keyword>
<dbReference type="Gene3D" id="1.10.10.10">
    <property type="entry name" value="Winged helix-like DNA-binding domain superfamily/Winged helix DNA-binding domain"/>
    <property type="match status" value="1"/>
</dbReference>
<evidence type="ECO:0000259" key="5">
    <source>
        <dbReference type="PROSITE" id="PS51464"/>
    </source>
</evidence>
<name>A0ABX1TEQ5_9GAMM</name>
<keyword evidence="2" id="KW-0238">DNA-binding</keyword>
<dbReference type="PROSITE" id="PS51464">
    <property type="entry name" value="SIS"/>
    <property type="match status" value="1"/>
</dbReference>
<dbReference type="PROSITE" id="PS51071">
    <property type="entry name" value="HTH_RPIR"/>
    <property type="match status" value="1"/>
</dbReference>
<dbReference type="Pfam" id="PF01380">
    <property type="entry name" value="SIS"/>
    <property type="match status" value="1"/>
</dbReference>
<dbReference type="EMBL" id="SPMZ01000002">
    <property type="protein sequence ID" value="NMQ17846.1"/>
    <property type="molecule type" value="Genomic_DNA"/>
</dbReference>
<dbReference type="InterPro" id="IPR000281">
    <property type="entry name" value="HTH_RpiR"/>
</dbReference>